<dbReference type="PANTHER" id="PTHR30146:SF109">
    <property type="entry name" value="HTH-TYPE TRANSCRIPTIONAL REGULATOR GALS"/>
    <property type="match status" value="1"/>
</dbReference>
<dbReference type="Proteomes" id="UP001300096">
    <property type="component" value="Unassembled WGS sequence"/>
</dbReference>
<evidence type="ECO:0000313" key="6">
    <source>
        <dbReference type="Proteomes" id="UP001300096"/>
    </source>
</evidence>
<evidence type="ECO:0000256" key="3">
    <source>
        <dbReference type="ARBA" id="ARBA00023163"/>
    </source>
</evidence>
<reference evidence="5 6" key="1">
    <citation type="submission" date="2021-06" db="EMBL/GenBank/DDBJ databases">
        <title>Genome-based taxonomic framework of Microbacterium strains isolated from marine environment, the description of four new species and reclassification of four preexisting species.</title>
        <authorList>
            <person name="Lee S.D."/>
            <person name="Kim S.-M."/>
            <person name="Byeon Y.-S."/>
            <person name="Yang H.L."/>
            <person name="Kim I.S."/>
        </authorList>
    </citation>
    <scope>NUCLEOTIDE SEQUENCE [LARGE SCALE GENOMIC DNA]</scope>
    <source>
        <strain evidence="5 6">SSW1-49</strain>
    </source>
</reference>
<dbReference type="CDD" id="cd01392">
    <property type="entry name" value="HTH_LacI"/>
    <property type="match status" value="1"/>
</dbReference>
<dbReference type="SUPFAM" id="SSF47413">
    <property type="entry name" value="lambda repressor-like DNA-binding domains"/>
    <property type="match status" value="1"/>
</dbReference>
<dbReference type="Gene3D" id="1.10.260.40">
    <property type="entry name" value="lambda repressor-like DNA-binding domains"/>
    <property type="match status" value="1"/>
</dbReference>
<protein>
    <submittedName>
        <fullName evidence="5">LacI family transcriptional regulator</fullName>
    </submittedName>
</protein>
<dbReference type="SUPFAM" id="SSF53822">
    <property type="entry name" value="Periplasmic binding protein-like I"/>
    <property type="match status" value="1"/>
</dbReference>
<dbReference type="InterPro" id="IPR000843">
    <property type="entry name" value="HTH_LacI"/>
</dbReference>
<evidence type="ECO:0000313" key="5">
    <source>
        <dbReference type="EMBL" id="MCK2035284.1"/>
    </source>
</evidence>
<dbReference type="PANTHER" id="PTHR30146">
    <property type="entry name" value="LACI-RELATED TRANSCRIPTIONAL REPRESSOR"/>
    <property type="match status" value="1"/>
</dbReference>
<proteinExistence type="predicted"/>
<keyword evidence="1" id="KW-0805">Transcription regulation</keyword>
<dbReference type="Pfam" id="PF00356">
    <property type="entry name" value="LacI"/>
    <property type="match status" value="1"/>
</dbReference>
<dbReference type="EMBL" id="JAHWXN010000001">
    <property type="protein sequence ID" value="MCK2035284.1"/>
    <property type="molecule type" value="Genomic_DNA"/>
</dbReference>
<accession>A0ABT0FBI2</accession>
<organism evidence="5 6">
    <name type="scientific">Microbacterium croceum</name>
    <dbReference type="NCBI Taxonomy" id="2851645"/>
    <lineage>
        <taxon>Bacteria</taxon>
        <taxon>Bacillati</taxon>
        <taxon>Actinomycetota</taxon>
        <taxon>Actinomycetes</taxon>
        <taxon>Micrococcales</taxon>
        <taxon>Microbacteriaceae</taxon>
        <taxon>Microbacterium</taxon>
    </lineage>
</organism>
<dbReference type="Pfam" id="PF13377">
    <property type="entry name" value="Peripla_BP_3"/>
    <property type="match status" value="1"/>
</dbReference>
<sequence length="344" mass="36258">MTLPHENAAPRAATRTDVAKLAGVSAAVVSYVVNNGPRPVATATRKRVEAAMEQLDYRPNALARALKLRRAQAVGVVVPDVSNTFFGALARELSNQAFETGYALLLGDADNDIERERAQIESLVSHQIDGLIITSLEPGSVVDARGTRTVFLGQRTLSGQTSIVVDNEGGARMAVEHLAKHGRRRIAHLGGLEGLPGAEERVRGWSAQCEELGLDIDDELLVRSEFSRAGGLDAGRTLLAGALHPDAVFVASDVQALGLLAAARERGIRVPEDLAVISFDGTDDAVFSDPPLTAVEQPIAALAAAALEAVVGTQPVESSIVPVSLVIRSSCGCDQDQQEGAARR</sequence>
<dbReference type="SMART" id="SM00354">
    <property type="entry name" value="HTH_LACI"/>
    <property type="match status" value="1"/>
</dbReference>
<evidence type="ECO:0000256" key="1">
    <source>
        <dbReference type="ARBA" id="ARBA00023015"/>
    </source>
</evidence>
<name>A0ABT0FBI2_9MICO</name>
<dbReference type="InterPro" id="IPR028082">
    <property type="entry name" value="Peripla_BP_I"/>
</dbReference>
<keyword evidence="2" id="KW-0238">DNA-binding</keyword>
<dbReference type="RefSeq" id="WP_247628715.1">
    <property type="nucleotide sequence ID" value="NZ_JAHWXN010000001.1"/>
</dbReference>
<dbReference type="InterPro" id="IPR010982">
    <property type="entry name" value="Lambda_DNA-bd_dom_sf"/>
</dbReference>
<keyword evidence="6" id="KW-1185">Reference proteome</keyword>
<comment type="caution">
    <text evidence="5">The sequence shown here is derived from an EMBL/GenBank/DDBJ whole genome shotgun (WGS) entry which is preliminary data.</text>
</comment>
<keyword evidence="3" id="KW-0804">Transcription</keyword>
<feature type="domain" description="HTH lacI-type" evidence="4">
    <location>
        <begin position="13"/>
        <end position="68"/>
    </location>
</feature>
<dbReference type="Gene3D" id="3.40.50.2300">
    <property type="match status" value="2"/>
</dbReference>
<dbReference type="InterPro" id="IPR046335">
    <property type="entry name" value="LacI/GalR-like_sensor"/>
</dbReference>
<gene>
    <name evidence="5" type="ORF">KZC51_03965</name>
</gene>
<dbReference type="PROSITE" id="PS50932">
    <property type="entry name" value="HTH_LACI_2"/>
    <property type="match status" value="1"/>
</dbReference>
<evidence type="ECO:0000259" key="4">
    <source>
        <dbReference type="PROSITE" id="PS50932"/>
    </source>
</evidence>
<evidence type="ECO:0000256" key="2">
    <source>
        <dbReference type="ARBA" id="ARBA00023125"/>
    </source>
</evidence>
<dbReference type="CDD" id="cd06267">
    <property type="entry name" value="PBP1_LacI_sugar_binding-like"/>
    <property type="match status" value="1"/>
</dbReference>